<keyword evidence="1" id="KW-1133">Transmembrane helix</keyword>
<keyword evidence="4" id="KW-1185">Reference proteome</keyword>
<dbReference type="SMART" id="SM00507">
    <property type="entry name" value="HNHc"/>
    <property type="match status" value="1"/>
</dbReference>
<protein>
    <recommendedName>
        <fullName evidence="2">HNH nuclease domain-containing protein</fullName>
    </recommendedName>
</protein>
<organism evidence="3 4">
    <name type="scientific">Halobellus salinus</name>
    <dbReference type="NCBI Taxonomy" id="931585"/>
    <lineage>
        <taxon>Archaea</taxon>
        <taxon>Methanobacteriati</taxon>
        <taxon>Methanobacteriota</taxon>
        <taxon>Stenosarchaea group</taxon>
        <taxon>Halobacteria</taxon>
        <taxon>Halobacteriales</taxon>
        <taxon>Haloferacaceae</taxon>
        <taxon>Halobellus</taxon>
    </lineage>
</organism>
<dbReference type="Gene3D" id="1.10.30.50">
    <property type="match status" value="1"/>
</dbReference>
<reference evidence="3" key="2">
    <citation type="submission" date="2020-09" db="EMBL/GenBank/DDBJ databases">
        <authorList>
            <person name="Sun Q."/>
            <person name="Ohkuma M."/>
        </authorList>
    </citation>
    <scope>NUCLEOTIDE SEQUENCE</scope>
    <source>
        <strain evidence="3">JCM 14359</strain>
    </source>
</reference>
<dbReference type="OrthoDB" id="11472at2157"/>
<name>A0A830EDP6_9EURY</name>
<evidence type="ECO:0000313" key="3">
    <source>
        <dbReference type="EMBL" id="GGI95107.1"/>
    </source>
</evidence>
<dbReference type="PANTHER" id="PTHR33877">
    <property type="entry name" value="SLL1193 PROTEIN"/>
    <property type="match status" value="1"/>
</dbReference>
<dbReference type="CDD" id="cd00085">
    <property type="entry name" value="HNHc"/>
    <property type="match status" value="1"/>
</dbReference>
<feature type="transmembrane region" description="Helical" evidence="1">
    <location>
        <begin position="126"/>
        <end position="145"/>
    </location>
</feature>
<dbReference type="GO" id="GO:0004519">
    <property type="term" value="F:endonuclease activity"/>
    <property type="evidence" value="ECO:0007669"/>
    <property type="project" value="InterPro"/>
</dbReference>
<comment type="caution">
    <text evidence="3">The sequence shown here is derived from an EMBL/GenBank/DDBJ whole genome shotgun (WGS) entry which is preliminary data.</text>
</comment>
<dbReference type="EMBL" id="BMOC01000001">
    <property type="protein sequence ID" value="GGI95107.1"/>
    <property type="molecule type" value="Genomic_DNA"/>
</dbReference>
<keyword evidence="1" id="KW-0472">Membrane</keyword>
<dbReference type="GO" id="GO:0008270">
    <property type="term" value="F:zinc ion binding"/>
    <property type="evidence" value="ECO:0007669"/>
    <property type="project" value="InterPro"/>
</dbReference>
<dbReference type="InterPro" id="IPR052892">
    <property type="entry name" value="NA-targeting_endonuclease"/>
</dbReference>
<feature type="domain" description="HNH nuclease" evidence="2">
    <location>
        <begin position="14"/>
        <end position="68"/>
    </location>
</feature>
<feature type="transmembrane region" description="Helical" evidence="1">
    <location>
        <begin position="93"/>
        <end position="120"/>
    </location>
</feature>
<dbReference type="InterPro" id="IPR003615">
    <property type="entry name" value="HNH_nuc"/>
</dbReference>
<sequence>MNYVVADNRPPQSRIKRVREEDNNTCQNCQRSSYTDDVELHVHHIVPLKDGGSNKKSNLITLCEECHNAVHTGTDAPTAKSKFSGKSEFVENFAYLSVLVAGKYPVILMLGVTVLTLIFVASGQRIIAVLFFICSSVFVGIMQYAKAKGEGGKLS</sequence>
<proteinExistence type="predicted"/>
<dbReference type="PANTHER" id="PTHR33877:SF1">
    <property type="entry name" value="TYPE IV METHYL-DIRECTED RESTRICTION ENZYME ECOKMCRA"/>
    <property type="match status" value="1"/>
</dbReference>
<dbReference type="GO" id="GO:0003676">
    <property type="term" value="F:nucleic acid binding"/>
    <property type="evidence" value="ECO:0007669"/>
    <property type="project" value="InterPro"/>
</dbReference>
<keyword evidence="1" id="KW-0812">Transmembrane</keyword>
<dbReference type="InterPro" id="IPR002711">
    <property type="entry name" value="HNH"/>
</dbReference>
<evidence type="ECO:0000313" key="4">
    <source>
        <dbReference type="Proteomes" id="UP000653099"/>
    </source>
</evidence>
<reference evidence="3" key="1">
    <citation type="journal article" date="2014" name="Int. J. Syst. Evol. Microbiol.">
        <title>Complete genome sequence of Corynebacterium casei LMG S-19264T (=DSM 44701T), isolated from a smear-ripened cheese.</title>
        <authorList>
            <consortium name="US DOE Joint Genome Institute (JGI-PGF)"/>
            <person name="Walter F."/>
            <person name="Albersmeier A."/>
            <person name="Kalinowski J."/>
            <person name="Ruckert C."/>
        </authorList>
    </citation>
    <scope>NUCLEOTIDE SEQUENCE</scope>
    <source>
        <strain evidence="3">JCM 14359</strain>
    </source>
</reference>
<evidence type="ECO:0000259" key="2">
    <source>
        <dbReference type="SMART" id="SM00507"/>
    </source>
</evidence>
<dbReference type="AlphaFoldDB" id="A0A830EDP6"/>
<dbReference type="Proteomes" id="UP000653099">
    <property type="component" value="Unassembled WGS sequence"/>
</dbReference>
<gene>
    <name evidence="3" type="ORF">GCM10008995_01580</name>
</gene>
<evidence type="ECO:0000256" key="1">
    <source>
        <dbReference type="SAM" id="Phobius"/>
    </source>
</evidence>
<dbReference type="Pfam" id="PF01844">
    <property type="entry name" value="HNH"/>
    <property type="match status" value="1"/>
</dbReference>
<accession>A0A830EDP6</accession>